<dbReference type="InterPro" id="IPR006303">
    <property type="entry name" value="FliR"/>
</dbReference>
<dbReference type="GO" id="GO:0009425">
    <property type="term" value="C:bacterial-type flagellum basal body"/>
    <property type="evidence" value="ECO:0007669"/>
    <property type="project" value="UniProtKB-SubCell"/>
</dbReference>
<comment type="subcellular location">
    <subcellularLocation>
        <location evidence="10">Cell membrane</location>
        <topology evidence="10">Multi-pass membrane protein</topology>
    </subcellularLocation>
    <subcellularLocation>
        <location evidence="10">Bacterial flagellum basal body</location>
    </subcellularLocation>
</comment>
<comment type="function">
    <text evidence="1 10">Role in flagellar biosynthesis.</text>
</comment>
<keyword evidence="11" id="KW-0969">Cilium</keyword>
<evidence type="ECO:0000256" key="10">
    <source>
        <dbReference type="RuleBase" id="RU362071"/>
    </source>
</evidence>
<keyword evidence="5 10" id="KW-0812">Transmembrane</keyword>
<keyword evidence="4 10" id="KW-1003">Cell membrane</keyword>
<dbReference type="RefSeq" id="WP_184434590.1">
    <property type="nucleotide sequence ID" value="NZ_JACIGI010000013.1"/>
</dbReference>
<feature type="transmembrane region" description="Helical" evidence="10">
    <location>
        <begin position="6"/>
        <end position="27"/>
    </location>
</feature>
<evidence type="ECO:0000256" key="1">
    <source>
        <dbReference type="ARBA" id="ARBA00002578"/>
    </source>
</evidence>
<comment type="similarity">
    <text evidence="2 10">Belongs to the FliR/MopE/SpaR family.</text>
</comment>
<evidence type="ECO:0000256" key="5">
    <source>
        <dbReference type="ARBA" id="ARBA00022692"/>
    </source>
</evidence>
<evidence type="ECO:0000256" key="9">
    <source>
        <dbReference type="NCBIfam" id="TIGR01400"/>
    </source>
</evidence>
<dbReference type="Pfam" id="PF01311">
    <property type="entry name" value="Bac_export_1"/>
    <property type="match status" value="1"/>
</dbReference>
<evidence type="ECO:0000256" key="3">
    <source>
        <dbReference type="ARBA" id="ARBA00021717"/>
    </source>
</evidence>
<feature type="transmembrane region" description="Helical" evidence="10">
    <location>
        <begin position="39"/>
        <end position="59"/>
    </location>
</feature>
<dbReference type="GO" id="GO:0005886">
    <property type="term" value="C:plasma membrane"/>
    <property type="evidence" value="ECO:0007669"/>
    <property type="project" value="UniProtKB-SubCell"/>
</dbReference>
<dbReference type="PANTHER" id="PTHR30065:SF8">
    <property type="entry name" value="FLAGELLAR BIOSYNTHETIC PROTEIN FLIR"/>
    <property type="match status" value="1"/>
</dbReference>
<evidence type="ECO:0000256" key="6">
    <source>
        <dbReference type="ARBA" id="ARBA00022989"/>
    </source>
</evidence>
<evidence type="ECO:0000256" key="7">
    <source>
        <dbReference type="ARBA" id="ARBA00023136"/>
    </source>
</evidence>
<name>A0A7W6S0V6_9PROT</name>
<evidence type="ECO:0000256" key="2">
    <source>
        <dbReference type="ARBA" id="ARBA00009772"/>
    </source>
</evidence>
<evidence type="ECO:0000256" key="8">
    <source>
        <dbReference type="ARBA" id="ARBA00023143"/>
    </source>
</evidence>
<feature type="transmembrane region" description="Helical" evidence="10">
    <location>
        <begin position="65"/>
        <end position="85"/>
    </location>
</feature>
<feature type="transmembrane region" description="Helical" evidence="10">
    <location>
        <begin position="181"/>
        <end position="200"/>
    </location>
</feature>
<dbReference type="NCBIfam" id="TIGR01400">
    <property type="entry name" value="fliR"/>
    <property type="match status" value="1"/>
</dbReference>
<keyword evidence="8 10" id="KW-0975">Bacterial flagellum</keyword>
<reference evidence="11 12" key="1">
    <citation type="submission" date="2020-08" db="EMBL/GenBank/DDBJ databases">
        <title>Genome sequencing of Purple Non-Sulfur Bacteria from various extreme environments.</title>
        <authorList>
            <person name="Mayer M."/>
        </authorList>
    </citation>
    <scope>NUCLEOTIDE SEQUENCE [LARGE SCALE GENOMIC DNA]</scope>
    <source>
        <strain evidence="11 12">JA135</strain>
    </source>
</reference>
<accession>A0A7W6S0V6</accession>
<dbReference type="InterPro" id="IPR002010">
    <property type="entry name" value="T3SS_IM_R"/>
</dbReference>
<feature type="transmembrane region" description="Helical" evidence="10">
    <location>
        <begin position="221"/>
        <end position="243"/>
    </location>
</feature>
<dbReference type="Proteomes" id="UP000555728">
    <property type="component" value="Unassembled WGS sequence"/>
</dbReference>
<dbReference type="AlphaFoldDB" id="A0A7W6S0V6"/>
<keyword evidence="11" id="KW-0966">Cell projection</keyword>
<feature type="transmembrane region" description="Helical" evidence="10">
    <location>
        <begin position="92"/>
        <end position="110"/>
    </location>
</feature>
<dbReference type="EMBL" id="JACIGI010000013">
    <property type="protein sequence ID" value="MBB4286152.1"/>
    <property type="molecule type" value="Genomic_DNA"/>
</dbReference>
<gene>
    <name evidence="11" type="ORF">GGD88_001879</name>
</gene>
<dbReference type="GO" id="GO:0044780">
    <property type="term" value="P:bacterial-type flagellum assembly"/>
    <property type="evidence" value="ECO:0007669"/>
    <property type="project" value="UniProtKB-UniRule"/>
</dbReference>
<keyword evidence="12" id="KW-1185">Reference proteome</keyword>
<organism evidence="11 12">
    <name type="scientific">Roseospira goensis</name>
    <dbReference type="NCBI Taxonomy" id="391922"/>
    <lineage>
        <taxon>Bacteria</taxon>
        <taxon>Pseudomonadati</taxon>
        <taxon>Pseudomonadota</taxon>
        <taxon>Alphaproteobacteria</taxon>
        <taxon>Rhodospirillales</taxon>
        <taxon>Rhodospirillaceae</taxon>
        <taxon>Roseospira</taxon>
    </lineage>
</organism>
<proteinExistence type="inferred from homology"/>
<dbReference type="PANTHER" id="PTHR30065">
    <property type="entry name" value="FLAGELLAR BIOSYNTHETIC PROTEIN FLIR"/>
    <property type="match status" value="1"/>
</dbReference>
<evidence type="ECO:0000313" key="12">
    <source>
        <dbReference type="Proteomes" id="UP000555728"/>
    </source>
</evidence>
<evidence type="ECO:0000313" key="11">
    <source>
        <dbReference type="EMBL" id="MBB4286152.1"/>
    </source>
</evidence>
<dbReference type="GO" id="GO:0006605">
    <property type="term" value="P:protein targeting"/>
    <property type="evidence" value="ECO:0007669"/>
    <property type="project" value="UniProtKB-UniRule"/>
</dbReference>
<keyword evidence="6 10" id="KW-1133">Transmembrane helix</keyword>
<keyword evidence="7 10" id="KW-0472">Membrane</keyword>
<feature type="transmembrane region" description="Helical" evidence="10">
    <location>
        <begin position="122"/>
        <end position="141"/>
    </location>
</feature>
<evidence type="ECO:0000256" key="4">
    <source>
        <dbReference type="ARBA" id="ARBA00022475"/>
    </source>
</evidence>
<keyword evidence="11" id="KW-0282">Flagellum</keyword>
<dbReference type="PRINTS" id="PR00953">
    <property type="entry name" value="TYPE3IMRPROT"/>
</dbReference>
<sequence length="253" mass="27412">MLDTLIATSVFNVLLVFTRLGFAVMLLPGFGAAYVTPRVRLVVAFMLALVVAPLVEPVLPPEPESATVLVLLLVSEVLIGTFIALVVNLLFAALHLAGTSIGFASGLMNAQAFDPNTTQTSALILQLLTMMALVLIFILNLHHLMIRALVESYSLFPPGVLPPLGDFVAYGAQVLTRSFHIGWQLSAPMVIFTIVFYVGMGLMARLMPQLNVFFVSLPLKILTGLGILFVILPAVMLVFLRYFEDGLVRLSGL</sequence>
<protein>
    <recommendedName>
        <fullName evidence="3 9">Flagellar biosynthetic protein FliR</fullName>
    </recommendedName>
</protein>
<comment type="caution">
    <text evidence="11">The sequence shown here is derived from an EMBL/GenBank/DDBJ whole genome shotgun (WGS) entry which is preliminary data.</text>
</comment>